<dbReference type="CDD" id="cd00067">
    <property type="entry name" value="GAL4"/>
    <property type="match status" value="1"/>
</dbReference>
<evidence type="ECO:0000256" key="6">
    <source>
        <dbReference type="ARBA" id="ARBA00023163"/>
    </source>
</evidence>
<feature type="domain" description="Zn(2)-C6 fungal-type" evidence="9">
    <location>
        <begin position="36"/>
        <end position="69"/>
    </location>
</feature>
<evidence type="ECO:0000256" key="2">
    <source>
        <dbReference type="ARBA" id="ARBA00022723"/>
    </source>
</evidence>
<dbReference type="SUPFAM" id="SSF57701">
    <property type="entry name" value="Zn2/Cys6 DNA-binding domain"/>
    <property type="match status" value="1"/>
</dbReference>
<dbReference type="GO" id="GO:0000976">
    <property type="term" value="F:transcription cis-regulatory region binding"/>
    <property type="evidence" value="ECO:0007669"/>
    <property type="project" value="TreeGrafter"/>
</dbReference>
<name>J8Q4Z1_SACAR</name>
<keyword evidence="2" id="KW-0479">Metal-binding</keyword>
<keyword evidence="7" id="KW-0539">Nucleus</keyword>
<keyword evidence="6" id="KW-0804">Transcription</keyword>
<dbReference type="PROSITE" id="PS00463">
    <property type="entry name" value="ZN2_CY6_FUNGAL_1"/>
    <property type="match status" value="1"/>
</dbReference>
<dbReference type="InterPro" id="IPR001138">
    <property type="entry name" value="Zn2Cys6_DnaBD"/>
</dbReference>
<evidence type="ECO:0000256" key="3">
    <source>
        <dbReference type="ARBA" id="ARBA00022833"/>
    </source>
</evidence>
<feature type="compositionally biased region" description="Low complexity" evidence="8">
    <location>
        <begin position="749"/>
        <end position="759"/>
    </location>
</feature>
<dbReference type="Proteomes" id="UP000006968">
    <property type="component" value="Chromosome XII"/>
</dbReference>
<feature type="compositionally biased region" description="Polar residues" evidence="8">
    <location>
        <begin position="7"/>
        <end position="17"/>
    </location>
</feature>
<feature type="region of interest" description="Disordered" evidence="8">
    <location>
        <begin position="672"/>
        <end position="723"/>
    </location>
</feature>
<organism evidence="10 11">
    <name type="scientific">Saccharomyces arboricola (strain H-6 / AS 2.3317 / CBS 10644)</name>
    <name type="common">Yeast</name>
    <dbReference type="NCBI Taxonomy" id="1160507"/>
    <lineage>
        <taxon>Eukaryota</taxon>
        <taxon>Fungi</taxon>
        <taxon>Dikarya</taxon>
        <taxon>Ascomycota</taxon>
        <taxon>Saccharomycotina</taxon>
        <taxon>Saccharomycetes</taxon>
        <taxon>Saccharomycetales</taxon>
        <taxon>Saccharomycetaceae</taxon>
        <taxon>Saccharomyces</taxon>
    </lineage>
</organism>
<evidence type="ECO:0000256" key="1">
    <source>
        <dbReference type="ARBA" id="ARBA00004123"/>
    </source>
</evidence>
<dbReference type="PROSITE" id="PS50048">
    <property type="entry name" value="ZN2_CY6_FUNGAL_2"/>
    <property type="match status" value="1"/>
</dbReference>
<feature type="region of interest" description="Disordered" evidence="8">
    <location>
        <begin position="777"/>
        <end position="799"/>
    </location>
</feature>
<reference evidence="10 11" key="1">
    <citation type="journal article" date="2013" name="BMC Genomics">
        <title>High quality de novo sequencing and assembly of the Saccharomyces arboricolus genome.</title>
        <authorList>
            <person name="Liti G."/>
            <person name="Nguyen Ba A.N."/>
            <person name="Blythe M."/>
            <person name="Mueller C.A."/>
            <person name="Bergstroem A."/>
            <person name="Cubillos F.A."/>
            <person name="Dafhnis-Calas F."/>
            <person name="Khoshraftar S."/>
            <person name="Malla S."/>
            <person name="Mehta N."/>
            <person name="Siow C.C."/>
            <person name="Warringer J."/>
            <person name="Moses A.M."/>
            <person name="Louis E.J."/>
            <person name="Nieduszynski C.A."/>
        </authorList>
    </citation>
    <scope>NUCLEOTIDE SEQUENCE [LARGE SCALE GENOMIC DNA]</scope>
    <source>
        <strain evidence="11">H-6 / AS 2.3317 / CBS 10644</strain>
    </source>
</reference>
<dbReference type="InterPro" id="IPR051089">
    <property type="entry name" value="prtT"/>
</dbReference>
<evidence type="ECO:0000313" key="11">
    <source>
        <dbReference type="Proteomes" id="UP000006968"/>
    </source>
</evidence>
<feature type="compositionally biased region" description="Polar residues" evidence="8">
    <location>
        <begin position="704"/>
        <end position="717"/>
    </location>
</feature>
<evidence type="ECO:0000256" key="5">
    <source>
        <dbReference type="ARBA" id="ARBA00023125"/>
    </source>
</evidence>
<dbReference type="SMART" id="SM00066">
    <property type="entry name" value="GAL4"/>
    <property type="match status" value="1"/>
</dbReference>
<dbReference type="Gene3D" id="4.10.240.10">
    <property type="entry name" value="Zn(2)-C6 fungal-type DNA-binding domain"/>
    <property type="match status" value="1"/>
</dbReference>
<feature type="compositionally biased region" description="Polar residues" evidence="8">
    <location>
        <begin position="784"/>
        <end position="793"/>
    </location>
</feature>
<dbReference type="HOGENOM" id="CLU_015609_0_0_1"/>
<gene>
    <name evidence="10" type="ORF">SU7_2407</name>
</gene>
<dbReference type="GO" id="GO:0005634">
    <property type="term" value="C:nucleus"/>
    <property type="evidence" value="ECO:0007669"/>
    <property type="project" value="UniProtKB-SubCell"/>
</dbReference>
<evidence type="ECO:0000256" key="4">
    <source>
        <dbReference type="ARBA" id="ARBA00023015"/>
    </source>
</evidence>
<evidence type="ECO:0000256" key="7">
    <source>
        <dbReference type="ARBA" id="ARBA00023242"/>
    </source>
</evidence>
<protein>
    <submittedName>
        <fullName evidence="10">Leu3p</fullName>
    </submittedName>
</protein>
<dbReference type="GO" id="GO:0001216">
    <property type="term" value="F:DNA-binding transcription activator activity"/>
    <property type="evidence" value="ECO:0007669"/>
    <property type="project" value="UniProtKB-ARBA"/>
</dbReference>
<proteinExistence type="predicted"/>
<feature type="compositionally biased region" description="Acidic residues" evidence="8">
    <location>
        <begin position="677"/>
        <end position="702"/>
    </location>
</feature>
<comment type="caution">
    <text evidence="10">The sequence shown here is derived from an EMBL/GenBank/DDBJ whole genome shotgun (WGS) entry which is preliminary data.</text>
</comment>
<accession>J8Q4Z1</accession>
<dbReference type="GO" id="GO:0000981">
    <property type="term" value="F:DNA-binding transcription factor activity, RNA polymerase II-specific"/>
    <property type="evidence" value="ECO:0007669"/>
    <property type="project" value="InterPro"/>
</dbReference>
<sequence>MEGRSDSVATSQSGSEMSHSEIKNRTGINARKRKFACVECRQQKSKCDAHERAPEPCTKCAKKNVPCILKRDFRRTYKRARNEAIEKRFKELTRTLTNLSSDEILKKIEEEQEIVLDNSNFTKEKVKQLRKSAFESTDIELRPYRTLRGEPIAYNTNRKHADSSPLALLSSSATFDAVQSINVMSEEQLKCLPKSLGDVYLSSSDIAELFQEFATKYHQFLPVVDLSKGAERIYHLSPCLFWVILLIGLRRKFGATDLMTRLSMLVKSVLSEITISPIIRYTPSDRDEPVLNVASVYSVQAFLLYTFWPPLTSSLSADTSWNTIGTAMFQALRVGLNCAGFSKEYASANSELVNEQIRTWICCNVVSQTVASSFGFPAYVSFDYLVISSTRMPNSKSQVEIPNELRQMAQIARFENQIVNTMNSTPANATGMVSREEKQPLLHVLNQQLSQLEISLEENNLDDIRKFLLLVAKVHLLTYYFTDITPQNEGKFKGSIYEGSYSVMELDTSFETKRGLVKVYNAAVKFLIHANSMWEHNPTIIKYFPGLFVLNIWQSACIISKLIHSSLHSMLDISSGKKAYSNAISLTFNASVLKYDMAYRSSGIMRSIWSLFANMYDAWRNDQKDGGSKLDNDFNLGITIKSRMSVNVFFDCLYILKEKCGMAKLERETKVSTAYNVDEEEEDEEDEGEEEEEEEEDDEEEATLTGTVSENTDNQQLKARKFTNIKHPVKKARRIIETIPLDPNPINAGSTSSGSSLTTPNSQVTNTISYRGILNKMSPREQMNHANLDSGPSTGIKESETINEPLPITTDAEHLAMQPPLPITQKQENDQLAAQTNSSLLEAYPIIQTNPVSSGNKESPNSIMANWDNWESDMVWRDVDILMNEFAFNPKV</sequence>
<dbReference type="AlphaFoldDB" id="J8Q4Z1"/>
<evidence type="ECO:0000259" key="9">
    <source>
        <dbReference type="PROSITE" id="PS50048"/>
    </source>
</evidence>
<dbReference type="GO" id="GO:0008270">
    <property type="term" value="F:zinc ion binding"/>
    <property type="evidence" value="ECO:0007669"/>
    <property type="project" value="InterPro"/>
</dbReference>
<keyword evidence="5" id="KW-0238">DNA-binding</keyword>
<keyword evidence="3" id="KW-0862">Zinc</keyword>
<dbReference type="Pfam" id="PF00172">
    <property type="entry name" value="Zn_clus"/>
    <property type="match status" value="1"/>
</dbReference>
<keyword evidence="4" id="KW-0805">Transcription regulation</keyword>
<comment type="subcellular location">
    <subcellularLocation>
        <location evidence="1">Nucleus</location>
    </subcellularLocation>
</comment>
<feature type="region of interest" description="Disordered" evidence="8">
    <location>
        <begin position="1"/>
        <end position="25"/>
    </location>
</feature>
<feature type="region of interest" description="Disordered" evidence="8">
    <location>
        <begin position="741"/>
        <end position="764"/>
    </location>
</feature>
<dbReference type="PANTHER" id="PTHR31845">
    <property type="entry name" value="FINGER DOMAIN PROTEIN, PUTATIVE-RELATED"/>
    <property type="match status" value="1"/>
</dbReference>
<dbReference type="OrthoDB" id="2341546at2759"/>
<dbReference type="EMBL" id="ALIE01000145">
    <property type="protein sequence ID" value="EJS42644.1"/>
    <property type="molecule type" value="Genomic_DNA"/>
</dbReference>
<evidence type="ECO:0000256" key="8">
    <source>
        <dbReference type="SAM" id="MobiDB-lite"/>
    </source>
</evidence>
<keyword evidence="11" id="KW-1185">Reference proteome</keyword>
<dbReference type="InterPro" id="IPR036864">
    <property type="entry name" value="Zn2-C6_fun-type_DNA-bd_sf"/>
</dbReference>
<dbReference type="PANTHER" id="PTHR31845:SF21">
    <property type="entry name" value="REGULATORY PROTEIN LEU3"/>
    <property type="match status" value="1"/>
</dbReference>
<evidence type="ECO:0000313" key="10">
    <source>
        <dbReference type="EMBL" id="EJS42644.1"/>
    </source>
</evidence>
<dbReference type="FunFam" id="4.10.240.10:FF:000003">
    <property type="entry name" value="C6 transcription factor (Leu3)"/>
    <property type="match status" value="1"/>
</dbReference>
<dbReference type="CDD" id="cd12148">
    <property type="entry name" value="fungal_TF_MHR"/>
    <property type="match status" value="1"/>
</dbReference>